<dbReference type="RefSeq" id="WP_347436587.1">
    <property type="nucleotide sequence ID" value="NZ_CP089291.1"/>
</dbReference>
<dbReference type="InterPro" id="IPR011437">
    <property type="entry name" value="DUF1540"/>
</dbReference>
<proteinExistence type="predicted"/>
<evidence type="ECO:0000259" key="1">
    <source>
        <dbReference type="Pfam" id="PF07561"/>
    </source>
</evidence>
<protein>
    <submittedName>
        <fullName evidence="2">DUF1540 domain-containing protein</fullName>
    </submittedName>
</protein>
<feature type="domain" description="DUF1540" evidence="1">
    <location>
        <begin position="5"/>
        <end position="46"/>
    </location>
</feature>
<name>A0ABY4CH98_9BACL</name>
<dbReference type="EMBL" id="CP089291">
    <property type="protein sequence ID" value="UOF89892.1"/>
    <property type="molecule type" value="Genomic_DNA"/>
</dbReference>
<reference evidence="2" key="1">
    <citation type="submission" date="2021-12" db="EMBL/GenBank/DDBJ databases">
        <title>Alicyclobacillaceae gen. nov., sp. nov., isolated from chalcocite enrichment system.</title>
        <authorList>
            <person name="Jiang Z."/>
        </authorList>
    </citation>
    <scope>NUCLEOTIDE SEQUENCE</scope>
    <source>
        <strain evidence="2">MYW30-H2</strain>
    </source>
</reference>
<organism evidence="2 3">
    <name type="scientific">Fodinisporobacter ferrooxydans</name>
    <dbReference type="NCBI Taxonomy" id="2901836"/>
    <lineage>
        <taxon>Bacteria</taxon>
        <taxon>Bacillati</taxon>
        <taxon>Bacillota</taxon>
        <taxon>Bacilli</taxon>
        <taxon>Bacillales</taxon>
        <taxon>Alicyclobacillaceae</taxon>
        <taxon>Fodinisporobacter</taxon>
    </lineage>
</organism>
<dbReference type="Pfam" id="PF07561">
    <property type="entry name" value="DUF1540"/>
    <property type="match status" value="1"/>
</dbReference>
<evidence type="ECO:0000313" key="3">
    <source>
        <dbReference type="Proteomes" id="UP000830167"/>
    </source>
</evidence>
<sequence length="73" mass="7806">MPQGVRCTVEECSYNDNKNCIANSIEVRSNGNDIVGTKKGTLCATFEYRDFDDAGIAYGAGADKGSHPTHPGH</sequence>
<evidence type="ECO:0000313" key="2">
    <source>
        <dbReference type="EMBL" id="UOF89892.1"/>
    </source>
</evidence>
<dbReference type="Proteomes" id="UP000830167">
    <property type="component" value="Chromosome"/>
</dbReference>
<gene>
    <name evidence="2" type="ORF">LSG31_18775</name>
</gene>
<accession>A0ABY4CH98</accession>
<keyword evidence="3" id="KW-1185">Reference proteome</keyword>